<reference evidence="1 2" key="1">
    <citation type="submission" date="2016-12" db="EMBL/GenBank/DDBJ databases">
        <authorList>
            <person name="Song W.-J."/>
            <person name="Kurnit D.M."/>
        </authorList>
    </citation>
    <scope>NUCLEOTIDE SEQUENCE [LARGE SCALE GENOMIC DNA]</scope>
    <source>
        <strain evidence="1 2">CGB1038-1_S1</strain>
    </source>
</reference>
<protein>
    <submittedName>
        <fullName evidence="1">Dihydrolipoamide dehydrogenase</fullName>
    </submittedName>
</protein>
<evidence type="ECO:0000313" key="2">
    <source>
        <dbReference type="Proteomes" id="UP000189299"/>
    </source>
</evidence>
<accession>A0A1V2UIW4</accession>
<comment type="caution">
    <text evidence="1">The sequence shown here is derived from an EMBL/GenBank/DDBJ whole genome shotgun (WGS) entry which is preliminary data.</text>
</comment>
<name>A0A1V2UIW4_ENTMU</name>
<dbReference type="EMBL" id="MSTR01000006">
    <property type="protein sequence ID" value="ONN43321.1"/>
    <property type="molecule type" value="Genomic_DNA"/>
</dbReference>
<sequence>MILNKVSGKWQEITLDGKTERISEFRLLKRRRENEYYLAVIFENESYLIVDPHGKPVEFITAVNAYSTSIATSTMWQEASINAEGIDDELIDKLLAKWAQQAPTTYLVDCWVGLPEQRFLTYKKWRTTSGYLCGTYAAAVLLAYYQDYCMPNLIPSDIRRKDSRDAKELIQKLRKTIQPLGLPTVPIQVSTGISAFFRTQQQPIYARSTVVGSWQRATKRIREGKPVMIGILRLLGSTYGNHWVTAYAYYELASGERYYKVHDNWGNTNKVIPASWGNGTVSLP</sequence>
<dbReference type="STRING" id="53346.A5802_000150"/>
<gene>
    <name evidence="1" type="ORF">BTN92_07710</name>
</gene>
<dbReference type="OrthoDB" id="2155895at2"/>
<organism evidence="1 2">
    <name type="scientific">Enterococcus mundtii</name>
    <dbReference type="NCBI Taxonomy" id="53346"/>
    <lineage>
        <taxon>Bacteria</taxon>
        <taxon>Bacillati</taxon>
        <taxon>Bacillota</taxon>
        <taxon>Bacilli</taxon>
        <taxon>Lactobacillales</taxon>
        <taxon>Enterococcaceae</taxon>
        <taxon>Enterococcus</taxon>
    </lineage>
</organism>
<evidence type="ECO:0000313" key="1">
    <source>
        <dbReference type="EMBL" id="ONN43321.1"/>
    </source>
</evidence>
<proteinExistence type="predicted"/>
<dbReference type="RefSeq" id="WP_062805615.1">
    <property type="nucleotide sequence ID" value="NZ_CABMMO010000006.1"/>
</dbReference>
<dbReference type="Proteomes" id="UP000189299">
    <property type="component" value="Unassembled WGS sequence"/>
</dbReference>
<dbReference type="AlphaFoldDB" id="A0A1V2UIW4"/>